<comment type="caution">
    <text evidence="1">The sequence shown here is derived from an EMBL/GenBank/DDBJ whole genome shotgun (WGS) entry which is preliminary data.</text>
</comment>
<organism evidence="1 2">
    <name type="scientific">Tanacetum coccineum</name>
    <dbReference type="NCBI Taxonomy" id="301880"/>
    <lineage>
        <taxon>Eukaryota</taxon>
        <taxon>Viridiplantae</taxon>
        <taxon>Streptophyta</taxon>
        <taxon>Embryophyta</taxon>
        <taxon>Tracheophyta</taxon>
        <taxon>Spermatophyta</taxon>
        <taxon>Magnoliopsida</taxon>
        <taxon>eudicotyledons</taxon>
        <taxon>Gunneridae</taxon>
        <taxon>Pentapetalae</taxon>
        <taxon>asterids</taxon>
        <taxon>campanulids</taxon>
        <taxon>Asterales</taxon>
        <taxon>Asteraceae</taxon>
        <taxon>Asteroideae</taxon>
        <taxon>Anthemideae</taxon>
        <taxon>Anthemidinae</taxon>
        <taxon>Tanacetum</taxon>
    </lineage>
</organism>
<keyword evidence="2" id="KW-1185">Reference proteome</keyword>
<dbReference type="EMBL" id="BQNB010017038">
    <property type="protein sequence ID" value="GJT58663.1"/>
    <property type="molecule type" value="Genomic_DNA"/>
</dbReference>
<accession>A0ABQ5F5N2</accession>
<evidence type="ECO:0000313" key="2">
    <source>
        <dbReference type="Proteomes" id="UP001151760"/>
    </source>
</evidence>
<gene>
    <name evidence="1" type="ORF">Tco_1002196</name>
</gene>
<reference evidence="1" key="1">
    <citation type="journal article" date="2022" name="Int. J. Mol. Sci.">
        <title>Draft Genome of Tanacetum Coccineum: Genomic Comparison of Closely Related Tanacetum-Family Plants.</title>
        <authorList>
            <person name="Yamashiro T."/>
            <person name="Shiraishi A."/>
            <person name="Nakayama K."/>
            <person name="Satake H."/>
        </authorList>
    </citation>
    <scope>NUCLEOTIDE SEQUENCE</scope>
</reference>
<sequence>MLGPGCAYLTGPYLRNERTNCSSEAKQRTLCIIAAEEHSTSSCHREKDENYSTVDCMQLSKGDVDSH</sequence>
<evidence type="ECO:0000313" key="1">
    <source>
        <dbReference type="EMBL" id="GJT58663.1"/>
    </source>
</evidence>
<dbReference type="Proteomes" id="UP001151760">
    <property type="component" value="Unassembled WGS sequence"/>
</dbReference>
<proteinExistence type="predicted"/>
<protein>
    <submittedName>
        <fullName evidence="1">Uncharacterized protein</fullName>
    </submittedName>
</protein>
<reference evidence="1" key="2">
    <citation type="submission" date="2022-01" db="EMBL/GenBank/DDBJ databases">
        <authorList>
            <person name="Yamashiro T."/>
            <person name="Shiraishi A."/>
            <person name="Satake H."/>
            <person name="Nakayama K."/>
        </authorList>
    </citation>
    <scope>NUCLEOTIDE SEQUENCE</scope>
</reference>
<name>A0ABQ5F5N2_9ASTR</name>